<feature type="domain" description="RNA-editing substrate-binding complex 8 protein HEAT repeats" evidence="1">
    <location>
        <begin position="43"/>
        <end position="546"/>
    </location>
</feature>
<dbReference type="CDD" id="cd23736">
    <property type="entry name" value="RESC8-like"/>
    <property type="match status" value="1"/>
</dbReference>
<name>A0AAW0F1T2_9TRYP</name>
<keyword evidence="3" id="KW-1185">Reference proteome</keyword>
<dbReference type="InterPro" id="IPR058977">
    <property type="entry name" value="RESC8_HEAT"/>
</dbReference>
<sequence length="550" mass="61537">MSRAVAGAATSIAVVNLFPSSLTTGTRAASLEYILQRVRLNLVPFNAQDVYQLCTMLYNADSMNIMNDAEFMRGIAAAFKRSDQRVLNPFQTTLVMDTLRRAGINAAPTEVLVPEEDAISPETLLNVLRSMTVQVGTRDERKIDQVLAKLPSVLDDFTPTQLSAMIKELATLQCTNVEAMNKLAKRLFPNIESLNVMEVVQTAKALAESRGMPYATVRRGFGFAEQRVADFEPEDYVALLSALQVAGKQYNRTFVKLVESALERVESLEAVTLSHFLVTFTMLEYSNREHVEIFADALVEVSSDLEQRQLVQSLIAMQRLNLLHEEIFGVLVTHLMRYVTVLEPRNIAPVMDICSGVSFNTDALMSRLLDRALECTHTLHPTDLADILDIVALYPGARGHALVDVFGRQARLRVEVFSPPALSCATRGLAHLGYRDPEYYMLAAETGFRFGFKDWAALEPILMGLCYSDDIPGRVVKVLASFIMPLARSMSVQEVERANRYLVQLRCEEDHVYRALAHRVMHFVKEITPDMPQELQTLVERGAVNRRGEG</sequence>
<dbReference type="Pfam" id="PF26172">
    <property type="entry name" value="RESC8"/>
    <property type="match status" value="1"/>
</dbReference>
<dbReference type="Proteomes" id="UP001430356">
    <property type="component" value="Unassembled WGS sequence"/>
</dbReference>
<accession>A0AAW0F1T2</accession>
<proteinExistence type="predicted"/>
<reference evidence="2 3" key="1">
    <citation type="journal article" date="2021" name="MBio">
        <title>A New Model Trypanosomatid, Novymonas esmeraldas: Genomic Perception of Its 'Candidatus Pandoraea novymonadis' Endosymbiont.</title>
        <authorList>
            <person name="Zakharova A."/>
            <person name="Saura A."/>
            <person name="Butenko A."/>
            <person name="Podesvova L."/>
            <person name="Warmusova S."/>
            <person name="Kostygov A.Y."/>
            <person name="Nenarokova A."/>
            <person name="Lukes J."/>
            <person name="Opperdoes F.R."/>
            <person name="Yurchenko V."/>
        </authorList>
    </citation>
    <scope>NUCLEOTIDE SEQUENCE [LARGE SCALE GENOMIC DNA]</scope>
    <source>
        <strain evidence="2 3">E262AT.01</strain>
    </source>
</reference>
<evidence type="ECO:0000313" key="2">
    <source>
        <dbReference type="EMBL" id="KAK7200560.1"/>
    </source>
</evidence>
<organism evidence="2 3">
    <name type="scientific">Novymonas esmeraldas</name>
    <dbReference type="NCBI Taxonomy" id="1808958"/>
    <lineage>
        <taxon>Eukaryota</taxon>
        <taxon>Discoba</taxon>
        <taxon>Euglenozoa</taxon>
        <taxon>Kinetoplastea</taxon>
        <taxon>Metakinetoplastina</taxon>
        <taxon>Trypanosomatida</taxon>
        <taxon>Trypanosomatidae</taxon>
        <taxon>Novymonas</taxon>
    </lineage>
</organism>
<dbReference type="AlphaFoldDB" id="A0AAW0F1T2"/>
<comment type="caution">
    <text evidence="2">The sequence shown here is derived from an EMBL/GenBank/DDBJ whole genome shotgun (WGS) entry which is preliminary data.</text>
</comment>
<gene>
    <name evidence="2" type="ORF">NESM_000111900</name>
</gene>
<evidence type="ECO:0000259" key="1">
    <source>
        <dbReference type="Pfam" id="PF26172"/>
    </source>
</evidence>
<dbReference type="EMBL" id="JAECZO010000006">
    <property type="protein sequence ID" value="KAK7200560.1"/>
    <property type="molecule type" value="Genomic_DNA"/>
</dbReference>
<evidence type="ECO:0000313" key="3">
    <source>
        <dbReference type="Proteomes" id="UP001430356"/>
    </source>
</evidence>
<protein>
    <submittedName>
        <fullName evidence="2">Mitochondrial RNA binding complex 1 subunit</fullName>
    </submittedName>
</protein>